<evidence type="ECO:0000313" key="4">
    <source>
        <dbReference type="EnsemblPlants" id="PAC:32984434.CDS.1"/>
    </source>
</evidence>
<evidence type="ECO:0000313" key="5">
    <source>
        <dbReference type="Proteomes" id="UP000006727"/>
    </source>
</evidence>
<dbReference type="AlphaFoldDB" id="A0A2K1J8L7"/>
<keyword evidence="5" id="KW-1185">Reference proteome</keyword>
<dbReference type="Proteomes" id="UP000006727">
    <property type="component" value="Chromosome 16"/>
</dbReference>
<accession>A0A2K1J8L7</accession>
<proteinExistence type="predicted"/>
<dbReference type="Gramene" id="Pp3c16_14720V3.2">
    <property type="protein sequence ID" value="PAC:32984435.CDS.1"/>
    <property type="gene ID" value="Pp3c16_14720"/>
</dbReference>
<dbReference type="EnsemblPlants" id="Pp3c16_14600V3.1">
    <property type="protein sequence ID" value="PAC:32986655.CDS.1"/>
    <property type="gene ID" value="Pp3c16_14600"/>
</dbReference>
<feature type="region of interest" description="Disordered" evidence="1">
    <location>
        <begin position="1"/>
        <end position="35"/>
    </location>
</feature>
<protein>
    <submittedName>
        <fullName evidence="3 4">Uncharacterized protein</fullName>
    </submittedName>
</protein>
<dbReference type="Gramene" id="Pp3c16_14600V3.1">
    <property type="protein sequence ID" value="PAC:32986655.CDS.1"/>
    <property type="gene ID" value="Pp3c16_14600"/>
</dbReference>
<dbReference type="EnsemblPlants" id="Pp3c16_14720V3.2">
    <property type="protein sequence ID" value="PAC:32984435.CDS.1"/>
    <property type="gene ID" value="Pp3c16_14720"/>
</dbReference>
<dbReference type="PaxDb" id="3218-PP1S15_71V6.1"/>
<name>A0A2K1J8L7_PHYPA</name>
<dbReference type="EMBL" id="ABEU02000016">
    <property type="protein sequence ID" value="PNR37875.1"/>
    <property type="molecule type" value="Genomic_DNA"/>
</dbReference>
<evidence type="ECO:0000256" key="1">
    <source>
        <dbReference type="SAM" id="MobiDB-lite"/>
    </source>
</evidence>
<evidence type="ECO:0000313" key="2">
    <source>
        <dbReference type="EMBL" id="PNR37870.1"/>
    </source>
</evidence>
<dbReference type="EMBL" id="ABEU02000016">
    <property type="protein sequence ID" value="PNR37870.1"/>
    <property type="molecule type" value="Genomic_DNA"/>
</dbReference>
<gene>
    <name evidence="2" type="ORF">PHYPA_020979</name>
    <name evidence="3" type="ORF">PHYPA_020985</name>
</gene>
<evidence type="ECO:0000313" key="3">
    <source>
        <dbReference type="EMBL" id="PNR37875.1"/>
    </source>
</evidence>
<sequence length="98" mass="10858">MLTFTFTGDLEDGPEGVVSGRGGGRNSPFGLTVCPHDREDTTIRAAANASMWKHSAEAWHGHALTFARERSSPRKRRNVHRSVLLGERDLVSFGIVRR</sequence>
<reference evidence="3 5" key="2">
    <citation type="journal article" date="2018" name="Plant J.">
        <title>The Physcomitrella patens chromosome-scale assembly reveals moss genome structure and evolution.</title>
        <authorList>
            <person name="Lang D."/>
            <person name="Ullrich K.K."/>
            <person name="Murat F."/>
            <person name="Fuchs J."/>
            <person name="Jenkins J."/>
            <person name="Haas F.B."/>
            <person name="Piednoel M."/>
            <person name="Gundlach H."/>
            <person name="Van Bel M."/>
            <person name="Meyberg R."/>
            <person name="Vives C."/>
            <person name="Morata J."/>
            <person name="Symeonidi A."/>
            <person name="Hiss M."/>
            <person name="Muchero W."/>
            <person name="Kamisugi Y."/>
            <person name="Saleh O."/>
            <person name="Blanc G."/>
            <person name="Decker E.L."/>
            <person name="van Gessel N."/>
            <person name="Grimwood J."/>
            <person name="Hayes R.D."/>
            <person name="Graham S.W."/>
            <person name="Gunter L.E."/>
            <person name="McDaniel S.F."/>
            <person name="Hoernstein S.N.W."/>
            <person name="Larsson A."/>
            <person name="Li F.W."/>
            <person name="Perroud P.F."/>
            <person name="Phillips J."/>
            <person name="Ranjan P."/>
            <person name="Rokshar D.S."/>
            <person name="Rothfels C.J."/>
            <person name="Schneider L."/>
            <person name="Shu S."/>
            <person name="Stevenson D.W."/>
            <person name="Thummler F."/>
            <person name="Tillich M."/>
            <person name="Villarreal Aguilar J.C."/>
            <person name="Widiez T."/>
            <person name="Wong G.K."/>
            <person name="Wymore A."/>
            <person name="Zhang Y."/>
            <person name="Zimmer A.D."/>
            <person name="Quatrano R.S."/>
            <person name="Mayer K.F.X."/>
            <person name="Goodstein D."/>
            <person name="Casacuberta J.M."/>
            <person name="Vandepoele K."/>
            <person name="Reski R."/>
            <person name="Cuming A.C."/>
            <person name="Tuskan G.A."/>
            <person name="Maumus F."/>
            <person name="Salse J."/>
            <person name="Schmutz J."/>
            <person name="Rensing S.A."/>
        </authorList>
    </citation>
    <scope>NUCLEOTIDE SEQUENCE [LARGE SCALE GENOMIC DNA]</scope>
    <source>
        <strain evidence="4 5">cv. Gransden 2004</strain>
    </source>
</reference>
<dbReference type="EnsemblPlants" id="Pp3c16_14720V3.1">
    <property type="protein sequence ID" value="PAC:32984434.CDS.1"/>
    <property type="gene ID" value="Pp3c16_14720"/>
</dbReference>
<reference evidence="3 5" key="1">
    <citation type="journal article" date="2008" name="Science">
        <title>The Physcomitrella genome reveals evolutionary insights into the conquest of land by plants.</title>
        <authorList>
            <person name="Rensing S."/>
            <person name="Lang D."/>
            <person name="Zimmer A."/>
            <person name="Terry A."/>
            <person name="Salamov A."/>
            <person name="Shapiro H."/>
            <person name="Nishiyama T."/>
            <person name="Perroud P.-F."/>
            <person name="Lindquist E."/>
            <person name="Kamisugi Y."/>
            <person name="Tanahashi T."/>
            <person name="Sakakibara K."/>
            <person name="Fujita T."/>
            <person name="Oishi K."/>
            <person name="Shin-I T."/>
            <person name="Kuroki Y."/>
            <person name="Toyoda A."/>
            <person name="Suzuki Y."/>
            <person name="Hashimoto A."/>
            <person name="Yamaguchi K."/>
            <person name="Sugano A."/>
            <person name="Kohara Y."/>
            <person name="Fujiyama A."/>
            <person name="Anterola A."/>
            <person name="Aoki S."/>
            <person name="Ashton N."/>
            <person name="Barbazuk W.B."/>
            <person name="Barker E."/>
            <person name="Bennetzen J."/>
            <person name="Bezanilla M."/>
            <person name="Blankenship R."/>
            <person name="Cho S.H."/>
            <person name="Dutcher S."/>
            <person name="Estelle M."/>
            <person name="Fawcett J.A."/>
            <person name="Gundlach H."/>
            <person name="Hanada K."/>
            <person name="Heyl A."/>
            <person name="Hicks K.A."/>
            <person name="Hugh J."/>
            <person name="Lohr M."/>
            <person name="Mayer K."/>
            <person name="Melkozernov A."/>
            <person name="Murata T."/>
            <person name="Nelson D."/>
            <person name="Pils B."/>
            <person name="Prigge M."/>
            <person name="Reiss B."/>
            <person name="Renner T."/>
            <person name="Rombauts S."/>
            <person name="Rushton P."/>
            <person name="Sanderfoot A."/>
            <person name="Schween G."/>
            <person name="Shiu S.-H."/>
            <person name="Stueber K."/>
            <person name="Theodoulou F.L."/>
            <person name="Tu H."/>
            <person name="Van de Peer Y."/>
            <person name="Verrier P.J."/>
            <person name="Waters E."/>
            <person name="Wood A."/>
            <person name="Yang L."/>
            <person name="Cove D."/>
            <person name="Cuming A."/>
            <person name="Hasebe M."/>
            <person name="Lucas S."/>
            <person name="Mishler D.B."/>
            <person name="Reski R."/>
            <person name="Grigoriev I."/>
            <person name="Quatrano R.S."/>
            <person name="Boore J.L."/>
        </authorList>
    </citation>
    <scope>NUCLEOTIDE SEQUENCE [LARGE SCALE GENOMIC DNA]</scope>
    <source>
        <strain evidence="4 5">cv. Gransden 2004</strain>
    </source>
</reference>
<dbReference type="InParanoid" id="A0A2K1J8L7"/>
<organism evidence="3">
    <name type="scientific">Physcomitrium patens</name>
    <name type="common">Spreading-leaved earth moss</name>
    <name type="synonym">Physcomitrella patens</name>
    <dbReference type="NCBI Taxonomy" id="3218"/>
    <lineage>
        <taxon>Eukaryota</taxon>
        <taxon>Viridiplantae</taxon>
        <taxon>Streptophyta</taxon>
        <taxon>Embryophyta</taxon>
        <taxon>Bryophyta</taxon>
        <taxon>Bryophytina</taxon>
        <taxon>Bryopsida</taxon>
        <taxon>Funariidae</taxon>
        <taxon>Funariales</taxon>
        <taxon>Funariaceae</taxon>
        <taxon>Physcomitrium</taxon>
    </lineage>
</organism>
<dbReference type="Gramene" id="Pp3c16_14720V3.1">
    <property type="protein sequence ID" value="PAC:32984434.CDS.1"/>
    <property type="gene ID" value="Pp3c16_14720"/>
</dbReference>
<reference evidence="4" key="3">
    <citation type="submission" date="2020-12" db="UniProtKB">
        <authorList>
            <consortium name="EnsemblPlants"/>
        </authorList>
    </citation>
    <scope>IDENTIFICATION</scope>
</reference>